<sequence>MARPVVKKQDIENAAIHLFATKGLAQTTVKDIASEAGVTEGALYRHYPGKNAMAWQLFCREIEKFSVELGTRMFEQGAGLVVRLESSIRFIFEYYAKYPVQFAFILLTQHGFPEEKILDVASNPVDMVERFVDEAVRADEIPAMNSKLASGLILGLVLQVMVMHRYDRIEIDNAVIDDVVGAVRRVLMLG</sequence>
<dbReference type="PROSITE" id="PS50977">
    <property type="entry name" value="HTH_TETR_2"/>
    <property type="match status" value="1"/>
</dbReference>
<evidence type="ECO:0000313" key="7">
    <source>
        <dbReference type="Proteomes" id="UP001568698"/>
    </source>
</evidence>
<accession>A0ABV4K2L6</accession>
<dbReference type="InterPro" id="IPR050109">
    <property type="entry name" value="HTH-type_TetR-like_transc_reg"/>
</dbReference>
<dbReference type="PRINTS" id="PR00455">
    <property type="entry name" value="HTHTETR"/>
</dbReference>
<dbReference type="SUPFAM" id="SSF48498">
    <property type="entry name" value="Tetracyclin repressor-like, C-terminal domain"/>
    <property type="match status" value="1"/>
</dbReference>
<evidence type="ECO:0000256" key="1">
    <source>
        <dbReference type="ARBA" id="ARBA00023015"/>
    </source>
</evidence>
<evidence type="ECO:0000256" key="4">
    <source>
        <dbReference type="PROSITE-ProRule" id="PRU00335"/>
    </source>
</evidence>
<dbReference type="EMBL" id="JBGLYH010000008">
    <property type="protein sequence ID" value="MEZ7196047.1"/>
    <property type="molecule type" value="Genomic_DNA"/>
</dbReference>
<evidence type="ECO:0000256" key="3">
    <source>
        <dbReference type="ARBA" id="ARBA00023163"/>
    </source>
</evidence>
<dbReference type="Proteomes" id="UP001568698">
    <property type="component" value="Unassembled WGS sequence"/>
</dbReference>
<keyword evidence="3" id="KW-0804">Transcription</keyword>
<evidence type="ECO:0000313" key="6">
    <source>
        <dbReference type="EMBL" id="MEZ7196047.1"/>
    </source>
</evidence>
<name>A0ABV4K2L6_9BACT</name>
<dbReference type="Gene3D" id="1.10.357.10">
    <property type="entry name" value="Tetracycline Repressor, domain 2"/>
    <property type="match status" value="1"/>
</dbReference>
<protein>
    <submittedName>
        <fullName evidence="6">TetR/AcrR family transcriptional regulator</fullName>
    </submittedName>
</protein>
<dbReference type="Pfam" id="PF00440">
    <property type="entry name" value="TetR_N"/>
    <property type="match status" value="1"/>
</dbReference>
<dbReference type="RefSeq" id="WP_371385588.1">
    <property type="nucleotide sequence ID" value="NZ_JBGLYH010000008.1"/>
</dbReference>
<gene>
    <name evidence="6" type="ORF">AB6M95_04740</name>
</gene>
<keyword evidence="1" id="KW-0805">Transcription regulation</keyword>
<feature type="DNA-binding region" description="H-T-H motif" evidence="4">
    <location>
        <begin position="28"/>
        <end position="47"/>
    </location>
</feature>
<dbReference type="InterPro" id="IPR009057">
    <property type="entry name" value="Homeodomain-like_sf"/>
</dbReference>
<dbReference type="PANTHER" id="PTHR30055">
    <property type="entry name" value="HTH-TYPE TRANSCRIPTIONAL REGULATOR RUTR"/>
    <property type="match status" value="1"/>
</dbReference>
<feature type="domain" description="HTH tetR-type" evidence="5">
    <location>
        <begin position="5"/>
        <end position="65"/>
    </location>
</feature>
<dbReference type="PANTHER" id="PTHR30055:SF234">
    <property type="entry name" value="HTH-TYPE TRANSCRIPTIONAL REGULATOR BETI"/>
    <property type="match status" value="1"/>
</dbReference>
<dbReference type="SUPFAM" id="SSF46689">
    <property type="entry name" value="Homeodomain-like"/>
    <property type="match status" value="1"/>
</dbReference>
<dbReference type="InterPro" id="IPR036271">
    <property type="entry name" value="Tet_transcr_reg_TetR-rel_C_sf"/>
</dbReference>
<comment type="caution">
    <text evidence="6">The sequence shown here is derived from an EMBL/GenBank/DDBJ whole genome shotgun (WGS) entry which is preliminary data.</text>
</comment>
<reference evidence="6 7" key="1">
    <citation type="submission" date="2024-08" db="EMBL/GenBank/DDBJ databases">
        <title>Sulfate-reducing bacteria isolated from formation water of the oil field in Kazakhstan and description of Pseudodesulfovibrio sp.</title>
        <authorList>
            <person name="Bidzhieva S.K."/>
            <person name="Tourova T.P."/>
            <person name="Grouzdev D.S."/>
            <person name="Beletsky A.V."/>
            <person name="Sokolova D.S."/>
            <person name="Samigullina S.R."/>
            <person name="Poltaraus A.B."/>
            <person name="Avtukh A.N."/>
            <person name="Tereshina V.M."/>
            <person name="Zhaparov N.S."/>
            <person name="Mardanov A.V."/>
            <person name="Nazina T.N."/>
        </authorList>
    </citation>
    <scope>NUCLEOTIDE SEQUENCE [LARGE SCALE GENOMIC DNA]</scope>
    <source>
        <strain evidence="6 7">9FUS</strain>
    </source>
</reference>
<organism evidence="6 7">
    <name type="scientific">Pseudodesulfovibrio karagichevae</name>
    <dbReference type="NCBI Taxonomy" id="3239305"/>
    <lineage>
        <taxon>Bacteria</taxon>
        <taxon>Pseudomonadati</taxon>
        <taxon>Thermodesulfobacteriota</taxon>
        <taxon>Desulfovibrionia</taxon>
        <taxon>Desulfovibrionales</taxon>
        <taxon>Desulfovibrionaceae</taxon>
    </lineage>
</organism>
<proteinExistence type="predicted"/>
<keyword evidence="2 4" id="KW-0238">DNA-binding</keyword>
<dbReference type="InterPro" id="IPR001647">
    <property type="entry name" value="HTH_TetR"/>
</dbReference>
<evidence type="ECO:0000256" key="2">
    <source>
        <dbReference type="ARBA" id="ARBA00023125"/>
    </source>
</evidence>
<keyword evidence="7" id="KW-1185">Reference proteome</keyword>
<evidence type="ECO:0000259" key="5">
    <source>
        <dbReference type="PROSITE" id="PS50977"/>
    </source>
</evidence>